<feature type="compositionally biased region" description="Polar residues" evidence="1">
    <location>
        <begin position="41"/>
        <end position="53"/>
    </location>
</feature>
<dbReference type="Proteomes" id="UP001482620">
    <property type="component" value="Unassembled WGS sequence"/>
</dbReference>
<organism evidence="2 3">
    <name type="scientific">Ilyodon furcidens</name>
    <name type="common">goldbreast splitfin</name>
    <dbReference type="NCBI Taxonomy" id="33524"/>
    <lineage>
        <taxon>Eukaryota</taxon>
        <taxon>Metazoa</taxon>
        <taxon>Chordata</taxon>
        <taxon>Craniata</taxon>
        <taxon>Vertebrata</taxon>
        <taxon>Euteleostomi</taxon>
        <taxon>Actinopterygii</taxon>
        <taxon>Neopterygii</taxon>
        <taxon>Teleostei</taxon>
        <taxon>Neoteleostei</taxon>
        <taxon>Acanthomorphata</taxon>
        <taxon>Ovalentaria</taxon>
        <taxon>Atherinomorphae</taxon>
        <taxon>Cyprinodontiformes</taxon>
        <taxon>Goodeidae</taxon>
        <taxon>Ilyodon</taxon>
    </lineage>
</organism>
<keyword evidence="3" id="KW-1185">Reference proteome</keyword>
<gene>
    <name evidence="2" type="ORF">ILYODFUR_038950</name>
</gene>
<evidence type="ECO:0000313" key="2">
    <source>
        <dbReference type="EMBL" id="MEQ2223665.1"/>
    </source>
</evidence>
<reference evidence="2 3" key="1">
    <citation type="submission" date="2021-06" db="EMBL/GenBank/DDBJ databases">
        <authorList>
            <person name="Palmer J.M."/>
        </authorList>
    </citation>
    <scope>NUCLEOTIDE SEQUENCE [LARGE SCALE GENOMIC DNA]</scope>
    <source>
        <strain evidence="3">if_2019</strain>
        <tissue evidence="2">Muscle</tissue>
    </source>
</reference>
<name>A0ABV0SST8_9TELE</name>
<evidence type="ECO:0000313" key="3">
    <source>
        <dbReference type="Proteomes" id="UP001482620"/>
    </source>
</evidence>
<protein>
    <submittedName>
        <fullName evidence="2">Uncharacterized protein</fullName>
    </submittedName>
</protein>
<accession>A0ABV0SST8</accession>
<evidence type="ECO:0000256" key="1">
    <source>
        <dbReference type="SAM" id="MobiDB-lite"/>
    </source>
</evidence>
<proteinExistence type="predicted"/>
<comment type="caution">
    <text evidence="2">The sequence shown here is derived from an EMBL/GenBank/DDBJ whole genome shotgun (WGS) entry which is preliminary data.</text>
</comment>
<sequence>MLSHFSFAAFVSTRRSLSGVEMQAALKKLSSSTKPAIPAASSRTSRPALSSKTPVEPSDEELVRATADTDKCCPVTRKWLHS</sequence>
<feature type="region of interest" description="Disordered" evidence="1">
    <location>
        <begin position="30"/>
        <end position="63"/>
    </location>
</feature>
<dbReference type="EMBL" id="JAHRIQ010010609">
    <property type="protein sequence ID" value="MEQ2223665.1"/>
    <property type="molecule type" value="Genomic_DNA"/>
</dbReference>